<reference evidence="1 2" key="1">
    <citation type="journal article" date="2022" name="DNA Res.">
        <title>Chromosomal-level genome assembly of the orchid tree Bauhinia variegata (Leguminosae; Cercidoideae) supports the allotetraploid origin hypothesis of Bauhinia.</title>
        <authorList>
            <person name="Zhong Y."/>
            <person name="Chen Y."/>
            <person name="Zheng D."/>
            <person name="Pang J."/>
            <person name="Liu Y."/>
            <person name="Luo S."/>
            <person name="Meng S."/>
            <person name="Qian L."/>
            <person name="Wei D."/>
            <person name="Dai S."/>
            <person name="Zhou R."/>
        </authorList>
    </citation>
    <scope>NUCLEOTIDE SEQUENCE [LARGE SCALE GENOMIC DNA]</scope>
    <source>
        <strain evidence="1">BV-YZ2020</strain>
    </source>
</reference>
<evidence type="ECO:0000313" key="1">
    <source>
        <dbReference type="EMBL" id="KAI4353755.1"/>
    </source>
</evidence>
<dbReference type="EMBL" id="CM039427">
    <property type="protein sequence ID" value="KAI4353755.1"/>
    <property type="molecule type" value="Genomic_DNA"/>
</dbReference>
<sequence>MTKSYSCVFLFLFLSFLAAHFGVGATPFLGGKTLKIGIPFKTDFKEFVDVELSSTNQAIQKQVKGYSIDVFFAVVSYLERQYSGLKVSYEFEAFVNKERMFNGTYEELLQRIPAGKLDLHLDRAPRHSRRYASFDNFSGPFSTRNPILWASVVLFLLVNVDGWHAMLWVSIIHHAYIMQTGTN</sequence>
<accession>A0ACB9PYE5</accession>
<dbReference type="Proteomes" id="UP000828941">
    <property type="component" value="Chromosome 2"/>
</dbReference>
<proteinExistence type="predicted"/>
<protein>
    <submittedName>
        <fullName evidence="1">Uncharacterized protein</fullName>
    </submittedName>
</protein>
<name>A0ACB9PYE5_BAUVA</name>
<evidence type="ECO:0000313" key="2">
    <source>
        <dbReference type="Proteomes" id="UP000828941"/>
    </source>
</evidence>
<organism evidence="1 2">
    <name type="scientific">Bauhinia variegata</name>
    <name type="common">Purple orchid tree</name>
    <name type="synonym">Phanera variegata</name>
    <dbReference type="NCBI Taxonomy" id="167791"/>
    <lineage>
        <taxon>Eukaryota</taxon>
        <taxon>Viridiplantae</taxon>
        <taxon>Streptophyta</taxon>
        <taxon>Embryophyta</taxon>
        <taxon>Tracheophyta</taxon>
        <taxon>Spermatophyta</taxon>
        <taxon>Magnoliopsida</taxon>
        <taxon>eudicotyledons</taxon>
        <taxon>Gunneridae</taxon>
        <taxon>Pentapetalae</taxon>
        <taxon>rosids</taxon>
        <taxon>fabids</taxon>
        <taxon>Fabales</taxon>
        <taxon>Fabaceae</taxon>
        <taxon>Cercidoideae</taxon>
        <taxon>Cercideae</taxon>
        <taxon>Bauhiniinae</taxon>
        <taxon>Bauhinia</taxon>
    </lineage>
</organism>
<comment type="caution">
    <text evidence="1">The sequence shown here is derived from an EMBL/GenBank/DDBJ whole genome shotgun (WGS) entry which is preliminary data.</text>
</comment>
<gene>
    <name evidence="1" type="ORF">L6164_002684</name>
</gene>
<keyword evidence="2" id="KW-1185">Reference proteome</keyword>